<dbReference type="KEGG" id="hdu:HD_0608"/>
<gene>
    <name evidence="2" type="ordered locus">HD_0608</name>
</gene>
<dbReference type="Proteomes" id="UP000001022">
    <property type="component" value="Chromosome"/>
</dbReference>
<evidence type="ECO:0000313" key="2">
    <source>
        <dbReference type="EMBL" id="AAP95538.1"/>
    </source>
</evidence>
<keyword evidence="1" id="KW-1133">Transmembrane helix</keyword>
<evidence type="ECO:0000256" key="1">
    <source>
        <dbReference type="SAM" id="Phobius"/>
    </source>
</evidence>
<keyword evidence="3" id="KW-1185">Reference proteome</keyword>
<dbReference type="HOGENOM" id="CLU_3062091_0_0_6"/>
<evidence type="ECO:0000313" key="3">
    <source>
        <dbReference type="Proteomes" id="UP000001022"/>
    </source>
</evidence>
<feature type="transmembrane region" description="Helical" evidence="1">
    <location>
        <begin position="28"/>
        <end position="51"/>
    </location>
</feature>
<keyword evidence="1" id="KW-0472">Membrane</keyword>
<accession>Q7VNE1</accession>
<dbReference type="AlphaFoldDB" id="Q7VNE1"/>
<dbReference type="EMBL" id="AE017143">
    <property type="protein sequence ID" value="AAP95538.1"/>
    <property type="molecule type" value="Genomic_DNA"/>
</dbReference>
<keyword evidence="1" id="KW-0812">Transmembrane</keyword>
<reference evidence="3" key="1">
    <citation type="submission" date="2003-06" db="EMBL/GenBank/DDBJ databases">
        <title>The complete genome sequence of Haemophilus ducreyi.</title>
        <authorList>
            <person name="Munson R.S. Jr."/>
            <person name="Ray W.C."/>
            <person name="Mahairas G."/>
            <person name="Sabo P."/>
            <person name="Mungur R."/>
            <person name="Johnson L."/>
            <person name="Nguyen D."/>
            <person name="Wang J."/>
            <person name="Forst C."/>
            <person name="Hood L."/>
        </authorList>
    </citation>
    <scope>NUCLEOTIDE SEQUENCE [LARGE SCALE GENOMIC DNA]</scope>
    <source>
        <strain evidence="3">35000HP / ATCC 700724</strain>
    </source>
</reference>
<name>Q7VNE1_HAEDU</name>
<protein>
    <submittedName>
        <fullName evidence="2">Uncharacterized protein</fullName>
    </submittedName>
</protein>
<organism evidence="2 3">
    <name type="scientific">Haemophilus ducreyi (strain 35000HP / ATCC 700724)</name>
    <dbReference type="NCBI Taxonomy" id="233412"/>
    <lineage>
        <taxon>Bacteria</taxon>
        <taxon>Pseudomonadati</taxon>
        <taxon>Pseudomonadota</taxon>
        <taxon>Gammaproteobacteria</taxon>
        <taxon>Pasteurellales</taxon>
        <taxon>Pasteurellaceae</taxon>
        <taxon>Haemophilus</taxon>
    </lineage>
</organism>
<proteinExistence type="predicted"/>
<sequence>MLNPVGIDRISIKLCLGNFCALPTMANYAYNIVIALFNLLFVAVQFLHCLAGS</sequence>